<feature type="transmembrane region" description="Helical" evidence="1">
    <location>
        <begin position="12"/>
        <end position="40"/>
    </location>
</feature>
<name>A0ABT8VVQ3_9FLAO</name>
<evidence type="ECO:0000256" key="1">
    <source>
        <dbReference type="SAM" id="Phobius"/>
    </source>
</evidence>
<keyword evidence="1" id="KW-0812">Transmembrane</keyword>
<evidence type="ECO:0000313" key="3">
    <source>
        <dbReference type="Proteomes" id="UP001168642"/>
    </source>
</evidence>
<dbReference type="Proteomes" id="UP001168642">
    <property type="component" value="Unassembled WGS sequence"/>
</dbReference>
<keyword evidence="1" id="KW-1133">Transmembrane helix</keyword>
<sequence length="232" mass="27722">MKSFFYCFDWDSFWMNVLVSLIFLIIGILISIKLIPYFTLKLIYKKRRKFILNKVSFLIQEFCDFLETNTFVKPELKKQNLSIFTSKKDLKTHHFVALIRYNVLEEITALKINIEILEYFSRLSPNEKFNKIENEKEKLIIFRNKLESLIDIHSLDIEENLLSEISDLCLKIRVFERKLKYNDTPDDLIKKGLMKRTSIFGVKELSEIYKLTLSIIKKLLELDFIDVEIENN</sequence>
<accession>A0ABT8VVQ3</accession>
<comment type="caution">
    <text evidence="2">The sequence shown here is derived from an EMBL/GenBank/DDBJ whole genome shotgun (WGS) entry which is preliminary data.</text>
</comment>
<organism evidence="2 3">
    <name type="scientific">Wenyingzhuangia gilva</name>
    <dbReference type="NCBI Taxonomy" id="3057677"/>
    <lineage>
        <taxon>Bacteria</taxon>
        <taxon>Pseudomonadati</taxon>
        <taxon>Bacteroidota</taxon>
        <taxon>Flavobacteriia</taxon>
        <taxon>Flavobacteriales</taxon>
        <taxon>Flavobacteriaceae</taxon>
        <taxon>Wenyingzhuangia</taxon>
    </lineage>
</organism>
<keyword evidence="3" id="KW-1185">Reference proteome</keyword>
<reference evidence="2" key="1">
    <citation type="submission" date="2023-07" db="EMBL/GenBank/DDBJ databases">
        <title>Wenyingzhuangia sp. chi5 genome sequencing and assembly.</title>
        <authorList>
            <person name="Park S."/>
        </authorList>
    </citation>
    <scope>NUCLEOTIDE SEQUENCE</scope>
    <source>
        <strain evidence="2">Chi5</strain>
    </source>
</reference>
<evidence type="ECO:0000313" key="2">
    <source>
        <dbReference type="EMBL" id="MDO3696058.1"/>
    </source>
</evidence>
<keyword evidence="1" id="KW-0472">Membrane</keyword>
<dbReference type="EMBL" id="JAUMIT010000028">
    <property type="protein sequence ID" value="MDO3696058.1"/>
    <property type="molecule type" value="Genomic_DNA"/>
</dbReference>
<dbReference type="RefSeq" id="WP_302885364.1">
    <property type="nucleotide sequence ID" value="NZ_JAUMIT010000028.1"/>
</dbReference>
<proteinExistence type="predicted"/>
<protein>
    <submittedName>
        <fullName evidence="2">Uncharacterized protein</fullName>
    </submittedName>
</protein>
<gene>
    <name evidence="2" type="ORF">QVZ41_14490</name>
</gene>